<sequence>MSANSLMQLAGQLSSGAVKVVDLTQVLGPDTPVIQLPEPFANSPAFKSEVISEFDDGGPAWYWNQISCGEHTGTHFDAPGHWISGKEYNDGTTDTIDVNNLVGPACVMDFSKESAENNDFLLEPEHIKAWEAEHGSIEAGSWVLMRTDWSKREGADFLNADENGPHTPGPSEAAIKYLLEERNIMGWGVETVGTDAGAAGGFETPFPAHTLMHGANKYGLASLNNLDQLPPKGAIIIAPPLKIENGSGSPLRVLALVES</sequence>
<dbReference type="GO" id="GO:0004061">
    <property type="term" value="F:arylformamidase activity"/>
    <property type="evidence" value="ECO:0007669"/>
    <property type="project" value="InterPro"/>
</dbReference>
<dbReference type="InterPro" id="IPR037175">
    <property type="entry name" value="KFase_sf"/>
</dbReference>
<proteinExistence type="predicted"/>
<comment type="caution">
    <text evidence="1">The sequence shown here is derived from an EMBL/GenBank/DDBJ whole genome shotgun (WGS) entry which is preliminary data.</text>
</comment>
<dbReference type="InterPro" id="IPR007325">
    <property type="entry name" value="KFase/CYL"/>
</dbReference>
<dbReference type="EMBL" id="JACHHT010000002">
    <property type="protein sequence ID" value="MBB6522012.1"/>
    <property type="molecule type" value="Genomic_DNA"/>
</dbReference>
<protein>
    <submittedName>
        <fullName evidence="1">Kynurenine formamidase</fullName>
    </submittedName>
</protein>
<dbReference type="Pfam" id="PF04199">
    <property type="entry name" value="Cyclase"/>
    <property type="match status" value="1"/>
</dbReference>
<dbReference type="SUPFAM" id="SSF102198">
    <property type="entry name" value="Putative cyclase"/>
    <property type="match status" value="1"/>
</dbReference>
<dbReference type="PANTHER" id="PTHR31118">
    <property type="entry name" value="CYCLASE-LIKE PROTEIN 2"/>
    <property type="match status" value="1"/>
</dbReference>
<dbReference type="AlphaFoldDB" id="A0A7X0JTL0"/>
<reference evidence="1 2" key="1">
    <citation type="submission" date="2020-08" db="EMBL/GenBank/DDBJ databases">
        <title>Genomic Encyclopedia of Type Strains, Phase IV (KMG-IV): sequencing the most valuable type-strain genomes for metagenomic binning, comparative biology and taxonomic classification.</title>
        <authorList>
            <person name="Goeker M."/>
        </authorList>
    </citation>
    <scope>NUCLEOTIDE SEQUENCE [LARGE SCALE GENOMIC DNA]</scope>
    <source>
        <strain evidence="1 2">DSM 22368</strain>
    </source>
</reference>
<dbReference type="GO" id="GO:0019441">
    <property type="term" value="P:L-tryptophan catabolic process to kynurenine"/>
    <property type="evidence" value="ECO:0007669"/>
    <property type="project" value="InterPro"/>
</dbReference>
<dbReference type="InParanoid" id="A0A7X0JTL0"/>
<accession>A0A7X0JTL0</accession>
<name>A0A7X0JTL0_9GAMM</name>
<dbReference type="RefSeq" id="WP_166846981.1">
    <property type="nucleotide sequence ID" value="NZ_JAAONY010000002.1"/>
</dbReference>
<gene>
    <name evidence="1" type="ORF">HNR48_002297</name>
</gene>
<dbReference type="Gene3D" id="3.50.30.50">
    <property type="entry name" value="Putative cyclase"/>
    <property type="match status" value="1"/>
</dbReference>
<keyword evidence="2" id="KW-1185">Reference proteome</keyword>
<evidence type="ECO:0000313" key="1">
    <source>
        <dbReference type="EMBL" id="MBB6522012.1"/>
    </source>
</evidence>
<dbReference type="PANTHER" id="PTHR31118:SF12">
    <property type="entry name" value="CYCLASE-LIKE PROTEIN 2"/>
    <property type="match status" value="1"/>
</dbReference>
<dbReference type="Proteomes" id="UP000528457">
    <property type="component" value="Unassembled WGS sequence"/>
</dbReference>
<evidence type="ECO:0000313" key="2">
    <source>
        <dbReference type="Proteomes" id="UP000528457"/>
    </source>
</evidence>
<organism evidence="1 2">
    <name type="scientific">Pseudoteredinibacter isoporae</name>
    <dbReference type="NCBI Taxonomy" id="570281"/>
    <lineage>
        <taxon>Bacteria</taxon>
        <taxon>Pseudomonadati</taxon>
        <taxon>Pseudomonadota</taxon>
        <taxon>Gammaproteobacteria</taxon>
        <taxon>Cellvibrionales</taxon>
        <taxon>Cellvibrionaceae</taxon>
        <taxon>Pseudoteredinibacter</taxon>
    </lineage>
</organism>